<dbReference type="GO" id="GO:0050661">
    <property type="term" value="F:NADP binding"/>
    <property type="evidence" value="ECO:0007669"/>
    <property type="project" value="InterPro"/>
</dbReference>
<accession>A0A8J8P9Q2</accession>
<reference evidence="3" key="1">
    <citation type="submission" date="2019-02" db="EMBL/GenBank/DDBJ databases">
        <title>Halonotius sp. a new haloarchaeum isolated from saline soil.</title>
        <authorList>
            <person name="Duran-Viseras A."/>
            <person name="Sanchez-Porro C."/>
            <person name="Ventosa A."/>
        </authorList>
    </citation>
    <scope>NUCLEOTIDE SEQUENCE</scope>
    <source>
        <strain evidence="3">F15B</strain>
    </source>
</reference>
<gene>
    <name evidence="3" type="ORF">EGH24_02270</name>
</gene>
<evidence type="ECO:0000256" key="1">
    <source>
        <dbReference type="SAM" id="MobiDB-lite"/>
    </source>
</evidence>
<feature type="domain" description="Tetrapyrrole biosynthesis glutamyl-tRNA reductase dimerisation" evidence="2">
    <location>
        <begin position="32"/>
        <end position="121"/>
    </location>
</feature>
<evidence type="ECO:0000313" key="3">
    <source>
        <dbReference type="EMBL" id="TQQ83638.1"/>
    </source>
</evidence>
<feature type="region of interest" description="Disordered" evidence="1">
    <location>
        <begin position="1"/>
        <end position="44"/>
    </location>
</feature>
<dbReference type="EMBL" id="RKLU01000001">
    <property type="protein sequence ID" value="TQQ83638.1"/>
    <property type="molecule type" value="Genomic_DNA"/>
</dbReference>
<evidence type="ECO:0000313" key="4">
    <source>
        <dbReference type="Proteomes" id="UP000705823"/>
    </source>
</evidence>
<dbReference type="RefSeq" id="WP_142978555.1">
    <property type="nucleotide sequence ID" value="NZ_RKLU01000001.1"/>
</dbReference>
<dbReference type="InterPro" id="IPR036453">
    <property type="entry name" value="GluRdtase_dimer_dom_sf"/>
</dbReference>
<name>A0A8J8P9Q2_9EURY</name>
<comment type="caution">
    <text evidence="3">The sequence shown here is derived from an EMBL/GenBank/DDBJ whole genome shotgun (WGS) entry which is preliminary data.</text>
</comment>
<dbReference type="GO" id="GO:0033014">
    <property type="term" value="P:tetrapyrrole biosynthetic process"/>
    <property type="evidence" value="ECO:0007669"/>
    <property type="project" value="InterPro"/>
</dbReference>
<protein>
    <recommendedName>
        <fullName evidence="2">Tetrapyrrole biosynthesis glutamyl-tRNA reductase dimerisation domain-containing protein</fullName>
    </recommendedName>
</protein>
<dbReference type="Pfam" id="PF00745">
    <property type="entry name" value="GlutR_dimer"/>
    <property type="match status" value="1"/>
</dbReference>
<proteinExistence type="predicted"/>
<dbReference type="InterPro" id="IPR015896">
    <property type="entry name" value="4pyrrol_synth_GluRdtase_dimer"/>
</dbReference>
<sequence>MDLTSPSDGRQPEAAAERDGVDSVATGSDTAETDAITAETDTIDPAAVQQAIRTHGERIKQRELQQAMHRLAAETSLTPAEQQIIEEMADSLLDELLATPESVLAAADDEDTLRTVVELFDPTE</sequence>
<dbReference type="SUPFAM" id="SSF69075">
    <property type="entry name" value="Glutamyl tRNA-reductase dimerization domain"/>
    <property type="match status" value="1"/>
</dbReference>
<dbReference type="Proteomes" id="UP000705823">
    <property type="component" value="Unassembled WGS sequence"/>
</dbReference>
<dbReference type="AlphaFoldDB" id="A0A8J8P9Q2"/>
<organism evidence="3 4">
    <name type="scientific">Halonotius terrestris</name>
    <dbReference type="NCBI Taxonomy" id="2487750"/>
    <lineage>
        <taxon>Archaea</taxon>
        <taxon>Methanobacteriati</taxon>
        <taxon>Methanobacteriota</taxon>
        <taxon>Stenosarchaea group</taxon>
        <taxon>Halobacteria</taxon>
        <taxon>Halobacteriales</taxon>
        <taxon>Haloferacaceae</taxon>
        <taxon>Halonotius</taxon>
    </lineage>
</organism>
<keyword evidence="4" id="KW-1185">Reference proteome</keyword>
<feature type="compositionally biased region" description="Low complexity" evidence="1">
    <location>
        <begin position="29"/>
        <end position="44"/>
    </location>
</feature>
<evidence type="ECO:0000259" key="2">
    <source>
        <dbReference type="Pfam" id="PF00745"/>
    </source>
</evidence>
<dbReference type="GO" id="GO:0008883">
    <property type="term" value="F:glutamyl-tRNA reductase activity"/>
    <property type="evidence" value="ECO:0007669"/>
    <property type="project" value="InterPro"/>
</dbReference>